<keyword evidence="1" id="KW-0949">S-adenosyl-L-methionine</keyword>
<dbReference type="Gene3D" id="3.20.20.70">
    <property type="entry name" value="Aldolase class I"/>
    <property type="match status" value="1"/>
</dbReference>
<dbReference type="RefSeq" id="WP_144351960.1">
    <property type="nucleotide sequence ID" value="NZ_CP036259.1"/>
</dbReference>
<evidence type="ECO:0000256" key="3">
    <source>
        <dbReference type="ARBA" id="ARBA00023004"/>
    </source>
</evidence>
<dbReference type="InterPro" id="IPR058240">
    <property type="entry name" value="rSAM_sf"/>
</dbReference>
<dbReference type="PROSITE" id="PS51918">
    <property type="entry name" value="RADICAL_SAM"/>
    <property type="match status" value="1"/>
</dbReference>
<dbReference type="Pfam" id="PF04055">
    <property type="entry name" value="Radical_SAM"/>
    <property type="match status" value="1"/>
</dbReference>
<organism evidence="6 7">
    <name type="scientific">Sporomusa termitida</name>
    <dbReference type="NCBI Taxonomy" id="2377"/>
    <lineage>
        <taxon>Bacteria</taxon>
        <taxon>Bacillati</taxon>
        <taxon>Bacillota</taxon>
        <taxon>Negativicutes</taxon>
        <taxon>Selenomonadales</taxon>
        <taxon>Sporomusaceae</taxon>
        <taxon>Sporomusa</taxon>
    </lineage>
</organism>
<evidence type="ECO:0000313" key="6">
    <source>
        <dbReference type="EMBL" id="QDR82584.1"/>
    </source>
</evidence>
<protein>
    <submittedName>
        <fullName evidence="6">Biotin synthase</fullName>
        <ecNumber evidence="6">2.8.1.6</ecNumber>
    </submittedName>
</protein>
<keyword evidence="3" id="KW-0408">Iron</keyword>
<accession>A0A517DYZ4</accession>
<evidence type="ECO:0000256" key="4">
    <source>
        <dbReference type="ARBA" id="ARBA00023014"/>
    </source>
</evidence>
<dbReference type="CDD" id="cd01335">
    <property type="entry name" value="Radical_SAM"/>
    <property type="match status" value="1"/>
</dbReference>
<dbReference type="InterPro" id="IPR013785">
    <property type="entry name" value="Aldolase_TIM"/>
</dbReference>
<keyword evidence="4" id="KW-0411">Iron-sulfur</keyword>
<dbReference type="Proteomes" id="UP000320776">
    <property type="component" value="Chromosome"/>
</dbReference>
<dbReference type="EMBL" id="CP036259">
    <property type="protein sequence ID" value="QDR82584.1"/>
    <property type="molecule type" value="Genomic_DNA"/>
</dbReference>
<evidence type="ECO:0000259" key="5">
    <source>
        <dbReference type="PROSITE" id="PS51918"/>
    </source>
</evidence>
<evidence type="ECO:0000313" key="7">
    <source>
        <dbReference type="Proteomes" id="UP000320776"/>
    </source>
</evidence>
<dbReference type="KEGG" id="sted:SPTER_40120"/>
<evidence type="ECO:0000256" key="2">
    <source>
        <dbReference type="ARBA" id="ARBA00022723"/>
    </source>
</evidence>
<name>A0A517DYZ4_9FIRM</name>
<reference evidence="6 7" key="1">
    <citation type="submission" date="2019-02" db="EMBL/GenBank/DDBJ databases">
        <title>Closed genome of Sporomusa termitida DSM 4440.</title>
        <authorList>
            <person name="Poehlein A."/>
            <person name="Daniel R."/>
        </authorList>
    </citation>
    <scope>NUCLEOTIDE SEQUENCE [LARGE SCALE GENOMIC DNA]</scope>
    <source>
        <strain evidence="6 7">DSM 4440</strain>
    </source>
</reference>
<proteinExistence type="predicted"/>
<dbReference type="SFLD" id="SFLDS00029">
    <property type="entry name" value="Radical_SAM"/>
    <property type="match status" value="1"/>
</dbReference>
<keyword evidence="2" id="KW-0479">Metal-binding</keyword>
<dbReference type="EC" id="2.8.1.6" evidence="6"/>
<dbReference type="SMART" id="SM00729">
    <property type="entry name" value="Elp3"/>
    <property type="match status" value="1"/>
</dbReference>
<gene>
    <name evidence="6" type="primary">bioB_6</name>
    <name evidence="6" type="ORF">SPTER_40120</name>
</gene>
<dbReference type="GO" id="GO:0004076">
    <property type="term" value="F:biotin synthase activity"/>
    <property type="evidence" value="ECO:0007669"/>
    <property type="project" value="UniProtKB-EC"/>
</dbReference>
<dbReference type="InterPro" id="IPR007197">
    <property type="entry name" value="rSAM"/>
</dbReference>
<dbReference type="AlphaFoldDB" id="A0A517DYZ4"/>
<dbReference type="GO" id="GO:0046872">
    <property type="term" value="F:metal ion binding"/>
    <property type="evidence" value="ECO:0007669"/>
    <property type="project" value="UniProtKB-KW"/>
</dbReference>
<dbReference type="OrthoDB" id="5495221at2"/>
<sequence>MNLWKLSAGTACVVGKKHVRTDVLPTTAYIMLGAKCRHNCRFCAQARSSAARADLLSRVTWPELDGTEAVQAISAAFQAGNLKRACLQVVHSEASWPTSVRAVEALAQASDIPVCVASAIDTVEQARELVSRGAERICIALDAATPAIFHQVKDGHWQRRWELLHQVAAELPGRASTHLIVGLGETEEEMIKTIEQCVNKGIAVGLFAFTPVRGTAWAERRPPAIGQYRRVQIAHFLLQSGCSPDVFRYRQGTLTGINLPLGELKQLLSAGTAFETSGCPDCNRPYYNERPGGSMYNYPRRLSRTEAEQAMKESGIVAGLAGAAR</sequence>
<keyword evidence="6" id="KW-0808">Transferase</keyword>
<keyword evidence="7" id="KW-1185">Reference proteome</keyword>
<feature type="domain" description="Radical SAM core" evidence="5">
    <location>
        <begin position="20"/>
        <end position="248"/>
    </location>
</feature>
<dbReference type="SFLD" id="SFLDG01098">
    <property type="entry name" value="Uncharacterised_Radical_SAM_Su"/>
    <property type="match status" value="1"/>
</dbReference>
<evidence type="ECO:0000256" key="1">
    <source>
        <dbReference type="ARBA" id="ARBA00022691"/>
    </source>
</evidence>
<dbReference type="GO" id="GO:0051536">
    <property type="term" value="F:iron-sulfur cluster binding"/>
    <property type="evidence" value="ECO:0007669"/>
    <property type="project" value="UniProtKB-KW"/>
</dbReference>
<dbReference type="InterPro" id="IPR006638">
    <property type="entry name" value="Elp3/MiaA/NifB-like_rSAM"/>
</dbReference>
<dbReference type="SUPFAM" id="SSF102114">
    <property type="entry name" value="Radical SAM enzymes"/>
    <property type="match status" value="1"/>
</dbReference>